<evidence type="ECO:0000313" key="1">
    <source>
        <dbReference type="EMBL" id="ATU21046.1"/>
    </source>
</evidence>
<name>A0A2D3D858_9BIFI</name>
<accession>A0A2D3D858</accession>
<dbReference type="AlphaFoldDB" id="A0A2D3D858"/>
<reference evidence="1 2" key="1">
    <citation type="submission" date="2016-11" db="EMBL/GenBank/DDBJ databases">
        <title>complete genome sequence of Bifidobacterium choerinum strain FMB-1.</title>
        <authorList>
            <person name="Park C.-S."/>
            <person name="Jung D.-H."/>
            <person name="Choi D.-S."/>
        </authorList>
    </citation>
    <scope>NUCLEOTIDE SEQUENCE [LARGE SCALE GENOMIC DNA]</scope>
    <source>
        <strain evidence="1 2">FMB-1</strain>
    </source>
</reference>
<dbReference type="EMBL" id="CP018044">
    <property type="protein sequence ID" value="ATU21046.1"/>
    <property type="molecule type" value="Genomic_DNA"/>
</dbReference>
<evidence type="ECO:0000313" key="2">
    <source>
        <dbReference type="Proteomes" id="UP000229907"/>
    </source>
</evidence>
<dbReference type="Proteomes" id="UP000229907">
    <property type="component" value="Chromosome"/>
</dbReference>
<dbReference type="KEGG" id="bcho:BcFMB_09075"/>
<sequence length="141" mass="16585">MPNVAVHALHDADDCLRQLACAYWLPPRLFDVTGSLMVESRKPCPEHDDAIRHYVYTLGIYDIDQDADYPLESVHNHYLIDIEDWQYDLDFYNVAHLEFDIDGRTCTWWTLDEMHSDDRMRQINNDLLTTLELIETGLLPM</sequence>
<gene>
    <name evidence="1" type="ORF">BcFMB_09075</name>
</gene>
<proteinExistence type="predicted"/>
<organism evidence="1 2">
    <name type="scientific">Bifidobacterium choerinum</name>
    <dbReference type="NCBI Taxonomy" id="35760"/>
    <lineage>
        <taxon>Bacteria</taxon>
        <taxon>Bacillati</taxon>
        <taxon>Actinomycetota</taxon>
        <taxon>Actinomycetes</taxon>
        <taxon>Bifidobacteriales</taxon>
        <taxon>Bifidobacteriaceae</taxon>
        <taxon>Bifidobacterium</taxon>
    </lineage>
</organism>
<protein>
    <submittedName>
        <fullName evidence="1">Uncharacterized protein</fullName>
    </submittedName>
</protein>